<dbReference type="EMBL" id="MCOG01000378">
    <property type="protein sequence ID" value="ORY11760.1"/>
    <property type="molecule type" value="Genomic_DNA"/>
</dbReference>
<evidence type="ECO:0000313" key="2">
    <source>
        <dbReference type="EMBL" id="ORY11760.1"/>
    </source>
</evidence>
<dbReference type="AlphaFoldDB" id="A0A1Y1ZNF2"/>
<comment type="caution">
    <text evidence="2">The sequence shown here is derived from an EMBL/GenBank/DDBJ whole genome shotgun (WGS) entry which is preliminary data.</text>
</comment>
<evidence type="ECO:0000313" key="3">
    <source>
        <dbReference type="Proteomes" id="UP000193920"/>
    </source>
</evidence>
<organism evidence="2 3">
    <name type="scientific">Neocallimastix californiae</name>
    <dbReference type="NCBI Taxonomy" id="1754190"/>
    <lineage>
        <taxon>Eukaryota</taxon>
        <taxon>Fungi</taxon>
        <taxon>Fungi incertae sedis</taxon>
        <taxon>Chytridiomycota</taxon>
        <taxon>Chytridiomycota incertae sedis</taxon>
        <taxon>Neocallimastigomycetes</taxon>
        <taxon>Neocallimastigales</taxon>
        <taxon>Neocallimastigaceae</taxon>
        <taxon>Neocallimastix</taxon>
    </lineage>
</organism>
<evidence type="ECO:0000256" key="1">
    <source>
        <dbReference type="SAM" id="MobiDB-lite"/>
    </source>
</evidence>
<accession>A0A1Y1ZNF2</accession>
<dbReference type="GO" id="GO:0006044">
    <property type="term" value="P:N-acetylglucosamine metabolic process"/>
    <property type="evidence" value="ECO:0007669"/>
    <property type="project" value="TreeGrafter"/>
</dbReference>
<dbReference type="Pfam" id="PF04724">
    <property type="entry name" value="Glyco_transf_17"/>
    <property type="match status" value="1"/>
</dbReference>
<dbReference type="Proteomes" id="UP000193920">
    <property type="component" value="Unassembled WGS sequence"/>
</dbReference>
<dbReference type="STRING" id="1754190.A0A1Y1ZNF2"/>
<evidence type="ECO:0008006" key="4">
    <source>
        <dbReference type="Google" id="ProtNLM"/>
    </source>
</evidence>
<proteinExistence type="predicted"/>
<dbReference type="InterPro" id="IPR006813">
    <property type="entry name" value="Glyco_trans_17"/>
</dbReference>
<dbReference type="PANTHER" id="PTHR12224">
    <property type="entry name" value="BETA-1,4-MANNOSYL-GLYCOPROTEIN BETA-1,4-N-ACETYLGLUCOSAMINYL-TRANSFERASE"/>
    <property type="match status" value="1"/>
</dbReference>
<dbReference type="PANTHER" id="PTHR12224:SF0">
    <property type="entry name" value="BETA-1,4-MANNOSYL-GLYCOPROTEIN 4-BETA-N-ACETYLGLUCOSAMINYLTRANSFERASE"/>
    <property type="match status" value="1"/>
</dbReference>
<gene>
    <name evidence="2" type="ORF">LY90DRAFT_518439</name>
</gene>
<sequence length="450" mass="52866">MNIIHLIMAITILIFLVGLILTPTPLLSTTMWNEVPDPRRRRLFSFILFNGEFDLLNLHLSEYYEIVDYFVIYESNSTFTGNPKPLYFTRTLLETDRYKNFEDKLIPLPCEIIVDEDNGRGIAFPREHLARKILIEKGLRSVHARHSDIYMHGDLDKLPKTHILSRLKKCGGWEHLQAGIGGGPKSFKNGNVGSYFIGDNTEVETNELGEYLVDYQKDESLGFLNPNIGTFAHPNIAIFDARRSLGQFSERSNDKKFKKSRKSKRSNEDPLLDPNFDPYQRYTYTDNTNDKKTGKGFLGEKVRFAASKIALLEPNQQPVFWNGGWHFSSFLPTIDQFLNKVFSYSHFKDYKYESDEELKEDIIDRIKNHYYIFGKKKKYHENVIQLPDSYSKGYQYNFEYQYWKDNTKLKKRSKEFSNYVKLLSHEIPNQIWRNPICYSFMIDRDFGLEK</sequence>
<protein>
    <recommendedName>
        <fullName evidence="4">Glycosyltransferase family 17 protein</fullName>
    </recommendedName>
</protein>
<dbReference type="GO" id="GO:0016020">
    <property type="term" value="C:membrane"/>
    <property type="evidence" value="ECO:0007669"/>
    <property type="project" value="InterPro"/>
</dbReference>
<feature type="region of interest" description="Disordered" evidence="1">
    <location>
        <begin position="250"/>
        <end position="276"/>
    </location>
</feature>
<keyword evidence="3" id="KW-1185">Reference proteome</keyword>
<dbReference type="OrthoDB" id="6474464at2759"/>
<dbReference type="GO" id="GO:0003830">
    <property type="term" value="F:beta-1,4-mannosylglycoprotein 4-beta-N-acetylglucosaminyltransferase activity"/>
    <property type="evidence" value="ECO:0007669"/>
    <property type="project" value="InterPro"/>
</dbReference>
<reference evidence="2 3" key="1">
    <citation type="submission" date="2016-08" db="EMBL/GenBank/DDBJ databases">
        <title>A Parts List for Fungal Cellulosomes Revealed by Comparative Genomics.</title>
        <authorList>
            <consortium name="DOE Joint Genome Institute"/>
            <person name="Haitjema C.H."/>
            <person name="Gilmore S.P."/>
            <person name="Henske J.K."/>
            <person name="Solomon K.V."/>
            <person name="De Groot R."/>
            <person name="Kuo A."/>
            <person name="Mondo S.J."/>
            <person name="Salamov A.A."/>
            <person name="Labutti K."/>
            <person name="Zhao Z."/>
            <person name="Chiniquy J."/>
            <person name="Barry K."/>
            <person name="Brewer H.M."/>
            <person name="Purvine S.O."/>
            <person name="Wright A.T."/>
            <person name="Boxma B."/>
            <person name="Van Alen T."/>
            <person name="Hackstein J.H."/>
            <person name="Baker S.E."/>
            <person name="Grigoriev I.V."/>
            <person name="O'Malley M.A."/>
        </authorList>
    </citation>
    <scope>NUCLEOTIDE SEQUENCE [LARGE SCALE GENOMIC DNA]</scope>
    <source>
        <strain evidence="2 3">G1</strain>
    </source>
</reference>
<name>A0A1Y1ZNF2_9FUNG</name>